<evidence type="ECO:0000259" key="3">
    <source>
        <dbReference type="Pfam" id="PF07007"/>
    </source>
</evidence>
<feature type="chain" id="PRO_5045701652" evidence="2">
    <location>
        <begin position="20"/>
        <end position="276"/>
    </location>
</feature>
<dbReference type="Gene3D" id="1.20.1270.180">
    <property type="match status" value="1"/>
</dbReference>
<reference evidence="4 5" key="2">
    <citation type="journal article" date="2023" name="MicrobiologyOpen">
        <title>Genomics of the tumorigenes clade of the family Rhizobiaceae and description of Rhizobium rhododendri sp. nov.</title>
        <authorList>
            <person name="Kuzmanovic N."/>
            <person name="diCenzo G.C."/>
            <person name="Bunk B."/>
            <person name="Sproeer C."/>
            <person name="Fruehling A."/>
            <person name="Neumann-Schaal M."/>
            <person name="Overmann J."/>
            <person name="Smalla K."/>
        </authorList>
    </citation>
    <scope>NUCLEOTIDE SEQUENCE [LARGE SCALE GENOMIC DNA]</scope>
    <source>
        <strain evidence="5">rho-6.2</strain>
        <plasmid evidence="4 5">unnamed1</plasmid>
    </source>
</reference>
<geneLocation type="plasmid" evidence="4 5">
    <name>unnamed1</name>
</geneLocation>
<protein>
    <submittedName>
        <fullName evidence="4">Lysozyme inhibitor LprI family protein</fullName>
    </submittedName>
</protein>
<evidence type="ECO:0000256" key="2">
    <source>
        <dbReference type="SAM" id="SignalP"/>
    </source>
</evidence>
<accession>A0ABY8IQL3</accession>
<evidence type="ECO:0000313" key="5">
    <source>
        <dbReference type="Proteomes" id="UP000318939"/>
    </source>
</evidence>
<evidence type="ECO:0000256" key="1">
    <source>
        <dbReference type="SAM" id="MobiDB-lite"/>
    </source>
</evidence>
<feature type="region of interest" description="Disordered" evidence="1">
    <location>
        <begin position="226"/>
        <end position="252"/>
    </location>
</feature>
<sequence length="276" mass="29517">MKYLLAAAAAASLPSAAHAIDCTRASSHIEHMICDDASLLRADVAMGRAYAEILKAAPDPQIHTMLIVSQKRWVAARDDAFGNLDGATNGMTGEGYPKPLQRSLVLHATEDRTKILKAKSDEGSKQPSLIQAALKQREFGAQFTGGPSAGFSSSCNFLPHNAGDLGYDYACFGTAQYQNNDRICGETQDWATFRAYTTRFVANVVAGQVKVTALCKDDICDATPDGGWDSRPEVGSDGPVGGALEKLDPEADDGLGDEWLKVCLSDKTFPPTQTLK</sequence>
<evidence type="ECO:0000313" key="4">
    <source>
        <dbReference type="EMBL" id="WFS25967.1"/>
    </source>
</evidence>
<reference evidence="4 5" key="1">
    <citation type="journal article" date="2019" name="Phytopathology">
        <title>A Novel Group of Rhizobium tumorigenes-Like Agrobacteria Associated with Crown Gall Disease of Rhododendron and Blueberry.</title>
        <authorList>
            <person name="Kuzmanovic N."/>
            <person name="Behrens P."/>
            <person name="Idczak E."/>
            <person name="Wagner S."/>
            <person name="Gotz M."/>
            <person name="Sproer C."/>
            <person name="Bunk B."/>
            <person name="Overmann J."/>
            <person name="Smalla K."/>
        </authorList>
    </citation>
    <scope>NUCLEOTIDE SEQUENCE [LARGE SCALE GENOMIC DNA]</scope>
    <source>
        <strain evidence="5">rho-6.2</strain>
    </source>
</reference>
<proteinExistence type="predicted"/>
<dbReference type="RefSeq" id="WP_142831194.1">
    <property type="nucleotide sequence ID" value="NZ_CP117268.1"/>
</dbReference>
<feature type="domain" description="Lysozyme inhibitor LprI-like N-terminal" evidence="3">
    <location>
        <begin position="22"/>
        <end position="114"/>
    </location>
</feature>
<dbReference type="InterPro" id="IPR009739">
    <property type="entry name" value="LprI-like_N"/>
</dbReference>
<keyword evidence="4" id="KW-0614">Plasmid</keyword>
<dbReference type="Proteomes" id="UP000318939">
    <property type="component" value="Plasmid unnamed1"/>
</dbReference>
<organism evidence="4 5">
    <name type="scientific">Rhizobium rhododendri</name>
    <dbReference type="NCBI Taxonomy" id="2506430"/>
    <lineage>
        <taxon>Bacteria</taxon>
        <taxon>Pseudomonadati</taxon>
        <taxon>Pseudomonadota</taxon>
        <taxon>Alphaproteobacteria</taxon>
        <taxon>Hyphomicrobiales</taxon>
        <taxon>Rhizobiaceae</taxon>
        <taxon>Rhizobium/Agrobacterium group</taxon>
        <taxon>Rhizobium</taxon>
    </lineage>
</organism>
<dbReference type="Pfam" id="PF07007">
    <property type="entry name" value="LprI"/>
    <property type="match status" value="1"/>
</dbReference>
<name>A0ABY8IQL3_9HYPH</name>
<dbReference type="EMBL" id="CP117268">
    <property type="protein sequence ID" value="WFS25967.1"/>
    <property type="molecule type" value="Genomic_DNA"/>
</dbReference>
<gene>
    <name evidence="4" type="ORF">PR018_20855</name>
</gene>
<keyword evidence="2" id="KW-0732">Signal</keyword>
<feature type="signal peptide" evidence="2">
    <location>
        <begin position="1"/>
        <end position="19"/>
    </location>
</feature>
<keyword evidence="5" id="KW-1185">Reference proteome</keyword>